<feature type="signal peptide" evidence="2">
    <location>
        <begin position="1"/>
        <end position="22"/>
    </location>
</feature>
<keyword evidence="2" id="KW-0732">Signal</keyword>
<gene>
    <name evidence="3" type="ORF">LWI29_011934</name>
</gene>
<feature type="chain" id="PRO_5041230071" evidence="2">
    <location>
        <begin position="23"/>
        <end position="100"/>
    </location>
</feature>
<feature type="region of interest" description="Disordered" evidence="1">
    <location>
        <begin position="26"/>
        <end position="100"/>
    </location>
</feature>
<reference evidence="3" key="1">
    <citation type="journal article" date="2022" name="Plant J.">
        <title>Strategies of tolerance reflected in two North American maple genomes.</title>
        <authorList>
            <person name="McEvoy S.L."/>
            <person name="Sezen U.U."/>
            <person name="Trouern-Trend A."/>
            <person name="McMahon S.M."/>
            <person name="Schaberg P.G."/>
            <person name="Yang J."/>
            <person name="Wegrzyn J.L."/>
            <person name="Swenson N.G."/>
        </authorList>
    </citation>
    <scope>NUCLEOTIDE SEQUENCE</scope>
    <source>
        <strain evidence="3">NS2018</strain>
    </source>
</reference>
<sequence length="100" mass="10360">MNNGACLLLITVLLFTPGRYTARELADNGKSKGGVDGTPVVYPSPQTPPNQSGTVPVVYPSPQTPQNPGTAPVVYPNPQTPPHRGTAPVVVANPQTPPGH</sequence>
<evidence type="ECO:0000256" key="1">
    <source>
        <dbReference type="SAM" id="MobiDB-lite"/>
    </source>
</evidence>
<protein>
    <submittedName>
        <fullName evidence="3">Uncharacterized protein</fullName>
    </submittedName>
</protein>
<evidence type="ECO:0000313" key="4">
    <source>
        <dbReference type="Proteomes" id="UP001168877"/>
    </source>
</evidence>
<evidence type="ECO:0000313" key="3">
    <source>
        <dbReference type="EMBL" id="KAK0573682.1"/>
    </source>
</evidence>
<name>A0AA39RHV2_ACESA</name>
<comment type="caution">
    <text evidence="3">The sequence shown here is derived from an EMBL/GenBank/DDBJ whole genome shotgun (WGS) entry which is preliminary data.</text>
</comment>
<accession>A0AA39RHV2</accession>
<reference evidence="3" key="2">
    <citation type="submission" date="2023-06" db="EMBL/GenBank/DDBJ databases">
        <authorList>
            <person name="Swenson N.G."/>
            <person name="Wegrzyn J.L."/>
            <person name="Mcevoy S.L."/>
        </authorList>
    </citation>
    <scope>NUCLEOTIDE SEQUENCE</scope>
    <source>
        <strain evidence="3">NS2018</strain>
        <tissue evidence="3">Leaf</tissue>
    </source>
</reference>
<proteinExistence type="predicted"/>
<keyword evidence="4" id="KW-1185">Reference proteome</keyword>
<organism evidence="3 4">
    <name type="scientific">Acer saccharum</name>
    <name type="common">Sugar maple</name>
    <dbReference type="NCBI Taxonomy" id="4024"/>
    <lineage>
        <taxon>Eukaryota</taxon>
        <taxon>Viridiplantae</taxon>
        <taxon>Streptophyta</taxon>
        <taxon>Embryophyta</taxon>
        <taxon>Tracheophyta</taxon>
        <taxon>Spermatophyta</taxon>
        <taxon>Magnoliopsida</taxon>
        <taxon>eudicotyledons</taxon>
        <taxon>Gunneridae</taxon>
        <taxon>Pentapetalae</taxon>
        <taxon>rosids</taxon>
        <taxon>malvids</taxon>
        <taxon>Sapindales</taxon>
        <taxon>Sapindaceae</taxon>
        <taxon>Hippocastanoideae</taxon>
        <taxon>Acereae</taxon>
        <taxon>Acer</taxon>
    </lineage>
</organism>
<dbReference type="Proteomes" id="UP001168877">
    <property type="component" value="Unassembled WGS sequence"/>
</dbReference>
<dbReference type="AlphaFoldDB" id="A0AA39RHV2"/>
<evidence type="ECO:0000256" key="2">
    <source>
        <dbReference type="SAM" id="SignalP"/>
    </source>
</evidence>
<dbReference type="EMBL" id="JAUESC010000387">
    <property type="protein sequence ID" value="KAK0573682.1"/>
    <property type="molecule type" value="Genomic_DNA"/>
</dbReference>